<feature type="transmembrane region" description="Helical" evidence="8">
    <location>
        <begin position="494"/>
        <end position="512"/>
    </location>
</feature>
<dbReference type="InterPro" id="IPR005828">
    <property type="entry name" value="MFS_sugar_transport-like"/>
</dbReference>
<comment type="subcellular location">
    <subcellularLocation>
        <location evidence="1">Membrane</location>
        <topology evidence="1">Multi-pass membrane protein</topology>
    </subcellularLocation>
</comment>
<comment type="similarity">
    <text evidence="2">Belongs to the major facilitator superfamily. Sugar transporter (TC 2.A.1.1) family.</text>
</comment>
<feature type="transmembrane region" description="Helical" evidence="8">
    <location>
        <begin position="276"/>
        <end position="295"/>
    </location>
</feature>
<dbReference type="SUPFAM" id="SSF103473">
    <property type="entry name" value="MFS general substrate transporter"/>
    <property type="match status" value="1"/>
</dbReference>
<evidence type="ECO:0000313" key="10">
    <source>
        <dbReference type="EMBL" id="KAK9830706.1"/>
    </source>
</evidence>
<sequence>MRSSSSLLKIAAFSAIGGLLFGYDTASISGALPYLTADLLSSESGQIRLRLLQEVVVSSAVAAAAAGAALGGIISDRLGRLSALLLADALFSVGGILMAASPSFAVLTAGRVTVGLGIGIASVTVPVYIAEASRRQHRASLVSVNVLAITGGQFLAYVVDFLCTYLPGTWRWMLGVSIIPAAVQLYSILGNHLLESPSGWLDKDGCERHSRESPWDAGDGDDRDDEHVPLQGAAMDADGRRNEGTSPELGVWGMLRTPVLAAELKLGLGLQALQQAAGINTVMYFAPTILGLAGFQSPRSAVLASIVPAAVNALGTIVGMRLIDRAGRRKLMLGSLMGVVAALLLLGAAFRLAESSSPSFTANPGHQTCPLPEPLETTCSSCIRQGCNFCEPEGADDPAACLEAHRSCPGGSAQYTSGCPSPYTSFVLMALLLYLAAFSTGVSPVPWAVNAEIYPLEVRGVAGGAAATVNWLTNALVAQTFLTLTQWLGASGAFWLYALIALAGLVWVYWTLPETSGLSLQSIQDLFASSAIPRGSSSLASSGRGVSQADEIAMVVAS</sequence>
<protein>
    <recommendedName>
        <fullName evidence="9">Major facilitator superfamily (MFS) profile domain-containing protein</fullName>
    </recommendedName>
</protein>
<dbReference type="AlphaFoldDB" id="A0AAW1RB43"/>
<name>A0AAW1RB43_9CHLO</name>
<evidence type="ECO:0000256" key="3">
    <source>
        <dbReference type="ARBA" id="ARBA00022448"/>
    </source>
</evidence>
<dbReference type="Gene3D" id="1.20.1250.20">
    <property type="entry name" value="MFS general substrate transporter like domains"/>
    <property type="match status" value="2"/>
</dbReference>
<evidence type="ECO:0000313" key="11">
    <source>
        <dbReference type="Proteomes" id="UP001438707"/>
    </source>
</evidence>
<evidence type="ECO:0000256" key="6">
    <source>
        <dbReference type="ARBA" id="ARBA00023136"/>
    </source>
</evidence>
<organism evidence="10 11">
    <name type="scientific">Apatococcus lobatus</name>
    <dbReference type="NCBI Taxonomy" id="904363"/>
    <lineage>
        <taxon>Eukaryota</taxon>
        <taxon>Viridiplantae</taxon>
        <taxon>Chlorophyta</taxon>
        <taxon>core chlorophytes</taxon>
        <taxon>Trebouxiophyceae</taxon>
        <taxon>Chlorellales</taxon>
        <taxon>Chlorellaceae</taxon>
        <taxon>Apatococcus</taxon>
    </lineage>
</organism>
<feature type="compositionally biased region" description="Basic and acidic residues" evidence="7">
    <location>
        <begin position="205"/>
        <end position="214"/>
    </location>
</feature>
<dbReference type="PANTHER" id="PTHR48020">
    <property type="entry name" value="PROTON MYO-INOSITOL COTRANSPORTER"/>
    <property type="match status" value="1"/>
</dbReference>
<dbReference type="EMBL" id="JALJOS010000015">
    <property type="protein sequence ID" value="KAK9830706.1"/>
    <property type="molecule type" value="Genomic_DNA"/>
</dbReference>
<dbReference type="PROSITE" id="PS50850">
    <property type="entry name" value="MFS"/>
    <property type="match status" value="1"/>
</dbReference>
<keyword evidence="5 8" id="KW-1133">Transmembrane helix</keyword>
<dbReference type="InterPro" id="IPR005829">
    <property type="entry name" value="Sugar_transporter_CS"/>
</dbReference>
<feature type="transmembrane region" description="Helical" evidence="8">
    <location>
        <begin position="426"/>
        <end position="449"/>
    </location>
</feature>
<feature type="region of interest" description="Disordered" evidence="7">
    <location>
        <begin position="205"/>
        <end position="243"/>
    </location>
</feature>
<reference evidence="10 11" key="1">
    <citation type="journal article" date="2024" name="Nat. Commun.">
        <title>Phylogenomics reveals the evolutionary origins of lichenization in chlorophyte algae.</title>
        <authorList>
            <person name="Puginier C."/>
            <person name="Libourel C."/>
            <person name="Otte J."/>
            <person name="Skaloud P."/>
            <person name="Haon M."/>
            <person name="Grisel S."/>
            <person name="Petersen M."/>
            <person name="Berrin J.G."/>
            <person name="Delaux P.M."/>
            <person name="Dal Grande F."/>
            <person name="Keller J."/>
        </authorList>
    </citation>
    <scope>NUCLEOTIDE SEQUENCE [LARGE SCALE GENOMIC DNA]</scope>
    <source>
        <strain evidence="10 11">SAG 2145</strain>
    </source>
</reference>
<feature type="domain" description="Major facilitator superfamily (MFS) profile" evidence="9">
    <location>
        <begin position="10"/>
        <end position="516"/>
    </location>
</feature>
<accession>A0AAW1RB43</accession>
<feature type="transmembrane region" description="Helical" evidence="8">
    <location>
        <begin position="55"/>
        <end position="74"/>
    </location>
</feature>
<evidence type="ECO:0000256" key="4">
    <source>
        <dbReference type="ARBA" id="ARBA00022692"/>
    </source>
</evidence>
<feature type="transmembrane region" description="Helical" evidence="8">
    <location>
        <begin position="81"/>
        <end position="100"/>
    </location>
</feature>
<dbReference type="PANTHER" id="PTHR48020:SF12">
    <property type="entry name" value="PROTON MYO-INOSITOL COTRANSPORTER"/>
    <property type="match status" value="1"/>
</dbReference>
<gene>
    <name evidence="10" type="ORF">WJX74_003308</name>
</gene>
<keyword evidence="3" id="KW-0813">Transport</keyword>
<feature type="transmembrane region" description="Helical" evidence="8">
    <location>
        <begin position="141"/>
        <end position="158"/>
    </location>
</feature>
<proteinExistence type="inferred from homology"/>
<dbReference type="GO" id="GO:0022857">
    <property type="term" value="F:transmembrane transporter activity"/>
    <property type="evidence" value="ECO:0007669"/>
    <property type="project" value="InterPro"/>
</dbReference>
<evidence type="ECO:0000259" key="9">
    <source>
        <dbReference type="PROSITE" id="PS50850"/>
    </source>
</evidence>
<evidence type="ECO:0000256" key="5">
    <source>
        <dbReference type="ARBA" id="ARBA00022989"/>
    </source>
</evidence>
<evidence type="ECO:0000256" key="8">
    <source>
        <dbReference type="SAM" id="Phobius"/>
    </source>
</evidence>
<feature type="transmembrane region" description="Helical" evidence="8">
    <location>
        <begin position="170"/>
        <end position="189"/>
    </location>
</feature>
<evidence type="ECO:0000256" key="7">
    <source>
        <dbReference type="SAM" id="MobiDB-lite"/>
    </source>
</evidence>
<feature type="transmembrane region" description="Helical" evidence="8">
    <location>
        <begin position="301"/>
        <end position="319"/>
    </location>
</feature>
<keyword evidence="4 8" id="KW-0812">Transmembrane</keyword>
<evidence type="ECO:0000256" key="2">
    <source>
        <dbReference type="ARBA" id="ARBA00010992"/>
    </source>
</evidence>
<keyword evidence="11" id="KW-1185">Reference proteome</keyword>
<dbReference type="PROSITE" id="PS00216">
    <property type="entry name" value="SUGAR_TRANSPORT_1"/>
    <property type="match status" value="1"/>
</dbReference>
<dbReference type="GO" id="GO:0016020">
    <property type="term" value="C:membrane"/>
    <property type="evidence" value="ECO:0007669"/>
    <property type="project" value="UniProtKB-SubCell"/>
</dbReference>
<dbReference type="InterPro" id="IPR036259">
    <property type="entry name" value="MFS_trans_sf"/>
</dbReference>
<dbReference type="PRINTS" id="PR00171">
    <property type="entry name" value="SUGRTRNSPORT"/>
</dbReference>
<evidence type="ECO:0000256" key="1">
    <source>
        <dbReference type="ARBA" id="ARBA00004141"/>
    </source>
</evidence>
<feature type="transmembrane region" description="Helical" evidence="8">
    <location>
        <begin position="331"/>
        <end position="350"/>
    </location>
</feature>
<keyword evidence="6 8" id="KW-0472">Membrane</keyword>
<feature type="transmembrane region" description="Helical" evidence="8">
    <location>
        <begin position="112"/>
        <end position="129"/>
    </location>
</feature>
<feature type="transmembrane region" description="Helical" evidence="8">
    <location>
        <begin position="461"/>
        <end position="482"/>
    </location>
</feature>
<comment type="caution">
    <text evidence="10">The sequence shown here is derived from an EMBL/GenBank/DDBJ whole genome shotgun (WGS) entry which is preliminary data.</text>
</comment>
<dbReference type="InterPro" id="IPR050814">
    <property type="entry name" value="Myo-inositol_Transporter"/>
</dbReference>
<dbReference type="InterPro" id="IPR020846">
    <property type="entry name" value="MFS_dom"/>
</dbReference>
<dbReference type="InterPro" id="IPR003663">
    <property type="entry name" value="Sugar/inositol_transpt"/>
</dbReference>
<dbReference type="Proteomes" id="UP001438707">
    <property type="component" value="Unassembled WGS sequence"/>
</dbReference>
<dbReference type="Pfam" id="PF00083">
    <property type="entry name" value="Sugar_tr"/>
    <property type="match status" value="2"/>
</dbReference>